<keyword evidence="6" id="KW-0009">Actin-binding</keyword>
<dbReference type="PANTHER" id="PTHR12114:SF4">
    <property type="entry name" value="GH23568P"/>
    <property type="match status" value="1"/>
</dbReference>
<dbReference type="OMA" id="VDLLIYW"/>
<evidence type="ECO:0000313" key="10">
    <source>
        <dbReference type="Proteomes" id="UP000009022"/>
    </source>
</evidence>
<evidence type="ECO:0000256" key="3">
    <source>
        <dbReference type="ARBA" id="ARBA00022490"/>
    </source>
</evidence>
<dbReference type="PANTHER" id="PTHR12114">
    <property type="entry name" value="PARVIN"/>
    <property type="match status" value="1"/>
</dbReference>
<dbReference type="InterPro" id="IPR001715">
    <property type="entry name" value="CH_dom"/>
</dbReference>
<accession>B3RRN7</accession>
<name>B3RRN7_TRIAD</name>
<dbReference type="GO" id="GO:0003779">
    <property type="term" value="F:actin binding"/>
    <property type="evidence" value="ECO:0000318"/>
    <property type="project" value="GO_Central"/>
</dbReference>
<dbReference type="PROSITE" id="PS50021">
    <property type="entry name" value="CH"/>
    <property type="match status" value="2"/>
</dbReference>
<evidence type="ECO:0000313" key="9">
    <source>
        <dbReference type="EMBL" id="EDV26901.1"/>
    </source>
</evidence>
<comment type="subcellular location">
    <subcellularLocation>
        <location evidence="1">Cytoplasm</location>
        <location evidence="1">Cytoskeleton</location>
    </subcellularLocation>
</comment>
<dbReference type="GO" id="GO:0071963">
    <property type="term" value="P:establishment or maintenance of cell polarity regulating cell shape"/>
    <property type="evidence" value="ECO:0000318"/>
    <property type="project" value="GO_Central"/>
</dbReference>
<dbReference type="Gene3D" id="1.10.418.10">
    <property type="entry name" value="Calponin-like domain"/>
    <property type="match status" value="2"/>
</dbReference>
<evidence type="ECO:0000256" key="6">
    <source>
        <dbReference type="ARBA" id="ARBA00023203"/>
    </source>
</evidence>
<feature type="domain" description="Calponin-homology (CH)" evidence="8">
    <location>
        <begin position="229"/>
        <end position="336"/>
    </location>
</feature>
<evidence type="ECO:0000256" key="2">
    <source>
        <dbReference type="ARBA" id="ARBA00005666"/>
    </source>
</evidence>
<keyword evidence="3" id="KW-0963">Cytoplasm</keyword>
<organism evidence="9 10">
    <name type="scientific">Trichoplax adhaerens</name>
    <name type="common">Trichoplax reptans</name>
    <dbReference type="NCBI Taxonomy" id="10228"/>
    <lineage>
        <taxon>Eukaryota</taxon>
        <taxon>Metazoa</taxon>
        <taxon>Placozoa</taxon>
        <taxon>Uniplacotomia</taxon>
        <taxon>Trichoplacea</taxon>
        <taxon>Trichoplacidae</taxon>
        <taxon>Trichoplax</taxon>
    </lineage>
</organism>
<dbReference type="GO" id="GO:0015629">
    <property type="term" value="C:actin cytoskeleton"/>
    <property type="evidence" value="ECO:0000318"/>
    <property type="project" value="GO_Central"/>
</dbReference>
<dbReference type="Pfam" id="PF00307">
    <property type="entry name" value="CH"/>
    <property type="match status" value="2"/>
</dbReference>
<proteinExistence type="inferred from homology"/>
<evidence type="ECO:0000256" key="4">
    <source>
        <dbReference type="ARBA" id="ARBA00022737"/>
    </source>
</evidence>
<dbReference type="PhylomeDB" id="B3RRN7"/>
<dbReference type="AlphaFoldDB" id="B3RRN7"/>
<dbReference type="EMBL" id="DS985243">
    <property type="protein sequence ID" value="EDV26901.1"/>
    <property type="molecule type" value="Genomic_DNA"/>
</dbReference>
<dbReference type="GO" id="GO:0030036">
    <property type="term" value="P:actin cytoskeleton organization"/>
    <property type="evidence" value="ECO:0000318"/>
    <property type="project" value="GO_Central"/>
</dbReference>
<dbReference type="FunCoup" id="B3RRN7">
    <property type="interactions" value="735"/>
</dbReference>
<dbReference type="GO" id="GO:0034446">
    <property type="term" value="P:substrate adhesion-dependent cell spreading"/>
    <property type="evidence" value="ECO:0000318"/>
    <property type="project" value="GO_Central"/>
</dbReference>
<dbReference type="KEGG" id="tad:TRIADDRAFT_54308"/>
<evidence type="ECO:0000259" key="8">
    <source>
        <dbReference type="PROSITE" id="PS50021"/>
    </source>
</evidence>
<gene>
    <name evidence="9" type="ORF">TRIADDRAFT_54308</name>
</gene>
<dbReference type="eggNOG" id="KOG3631">
    <property type="taxonomic scope" value="Eukaryota"/>
</dbReference>
<dbReference type="InterPro" id="IPR036872">
    <property type="entry name" value="CH_dom_sf"/>
</dbReference>
<dbReference type="CDD" id="cd21221">
    <property type="entry name" value="CH_PARV_rpt1"/>
    <property type="match status" value="1"/>
</dbReference>
<dbReference type="SUPFAM" id="SSF47576">
    <property type="entry name" value="Calponin-homology domain, CH-domain"/>
    <property type="match status" value="1"/>
</dbReference>
<dbReference type="InParanoid" id="B3RRN7"/>
<dbReference type="STRING" id="10228.B3RRN7"/>
<dbReference type="GO" id="GO:0005925">
    <property type="term" value="C:focal adhesion"/>
    <property type="evidence" value="ECO:0000318"/>
    <property type="project" value="GO_Central"/>
</dbReference>
<dbReference type="CDD" id="cd21222">
    <property type="entry name" value="CH_PARV_rpt2"/>
    <property type="match status" value="1"/>
</dbReference>
<dbReference type="PIRSF" id="PIRSF039131">
    <property type="entry name" value="Parvin"/>
    <property type="match status" value="1"/>
</dbReference>
<dbReference type="GeneID" id="6752110"/>
<dbReference type="FunFam" id="1.10.418.10:FF:000015">
    <property type="entry name" value="Parvin beta"/>
    <property type="match status" value="1"/>
</dbReference>
<evidence type="ECO:0000256" key="7">
    <source>
        <dbReference type="ARBA" id="ARBA00023212"/>
    </source>
</evidence>
<keyword evidence="5" id="KW-0130">Cell adhesion</keyword>
<keyword evidence="4" id="KW-0677">Repeat</keyword>
<dbReference type="GO" id="GO:0005737">
    <property type="term" value="C:cytoplasm"/>
    <property type="evidence" value="ECO:0000318"/>
    <property type="project" value="GO_Central"/>
</dbReference>
<dbReference type="Proteomes" id="UP000009022">
    <property type="component" value="Unassembled WGS sequence"/>
</dbReference>
<comment type="similarity">
    <text evidence="2">Belongs to the parvin family.</text>
</comment>
<keyword evidence="10" id="KW-1185">Reference proteome</keyword>
<protein>
    <recommendedName>
        <fullName evidence="8">Calponin-homology (CH) domain-containing protein</fullName>
    </recommendedName>
</protein>
<dbReference type="OrthoDB" id="2099265at2759"/>
<dbReference type="CTD" id="6752110"/>
<sequence length="339" mass="38931">MAFSVRKSKKSSQRPAYLLEGFDRDALQLGKPNISEENFVLDEDESREMLKPRALEDAKVKELIECLTDWIHDELSDKHIIVRDILDDIYDGQVLAILTEKLARTKLDVPEIAQSVASQKERLRVVLDYVHRWLHPESGKNWSVEKVYSKNAISILQILVEISKQSQNPPKLPANVSMPVISVKMQDGRLAVNNFKEMITGFPQSDTNSGVQGRDVFDVLFEQTDEKLQVVKRSLTAFANKHLSKVNIEVYDIETQFHNGVNFIILTGLLEGYFVPFHKYYKTPSNEKEKIHNVSFALDLMEQNEELKIRVVPADVVSKDIKSTLRVLYHLFSLYKTID</sequence>
<dbReference type="RefSeq" id="XP_002110897.1">
    <property type="nucleotide sequence ID" value="XM_002110861.1"/>
</dbReference>
<feature type="domain" description="Calponin-homology (CH)" evidence="8">
    <location>
        <begin position="61"/>
        <end position="167"/>
    </location>
</feature>
<dbReference type="InterPro" id="IPR028433">
    <property type="entry name" value="Parvin"/>
</dbReference>
<dbReference type="FunFam" id="1.10.418.10:FF:000148">
    <property type="entry name" value="Alpha-parvin"/>
    <property type="match status" value="1"/>
</dbReference>
<evidence type="ECO:0000256" key="1">
    <source>
        <dbReference type="ARBA" id="ARBA00004245"/>
    </source>
</evidence>
<dbReference type="GO" id="GO:0030031">
    <property type="term" value="P:cell projection assembly"/>
    <property type="evidence" value="ECO:0000318"/>
    <property type="project" value="GO_Central"/>
</dbReference>
<reference evidence="9 10" key="1">
    <citation type="journal article" date="2008" name="Nature">
        <title>The Trichoplax genome and the nature of placozoans.</title>
        <authorList>
            <person name="Srivastava M."/>
            <person name="Begovic E."/>
            <person name="Chapman J."/>
            <person name="Putnam N.H."/>
            <person name="Hellsten U."/>
            <person name="Kawashima T."/>
            <person name="Kuo A."/>
            <person name="Mitros T."/>
            <person name="Salamov A."/>
            <person name="Carpenter M.L."/>
            <person name="Signorovitch A.Y."/>
            <person name="Moreno M.A."/>
            <person name="Kamm K."/>
            <person name="Grimwood J."/>
            <person name="Schmutz J."/>
            <person name="Shapiro H."/>
            <person name="Grigoriev I.V."/>
            <person name="Buss L.W."/>
            <person name="Schierwater B."/>
            <person name="Dellaporta S.L."/>
            <person name="Rokhsar D.S."/>
        </authorList>
    </citation>
    <scope>NUCLEOTIDE SEQUENCE [LARGE SCALE GENOMIC DNA]</scope>
    <source>
        <strain evidence="9 10">Grell-BS-1999</strain>
    </source>
</reference>
<dbReference type="HOGENOM" id="CLU_047624_2_0_1"/>
<evidence type="ECO:0000256" key="5">
    <source>
        <dbReference type="ARBA" id="ARBA00022889"/>
    </source>
</evidence>
<keyword evidence="7" id="KW-0206">Cytoskeleton</keyword>